<feature type="transmembrane region" description="Helical" evidence="2">
    <location>
        <begin position="55"/>
        <end position="73"/>
    </location>
</feature>
<organism evidence="4 5">
    <name type="scientific">endosymbiont of Riftia pachyptila</name>
    <name type="common">vent Ph05</name>
    <dbReference type="NCBI Taxonomy" id="1048808"/>
    <lineage>
        <taxon>Bacteria</taxon>
        <taxon>Pseudomonadati</taxon>
        <taxon>Pseudomonadota</taxon>
        <taxon>Gammaproteobacteria</taxon>
        <taxon>sulfur-oxidizing symbionts</taxon>
    </lineage>
</organism>
<keyword evidence="1" id="KW-0443">Lipid metabolism</keyword>
<reference evidence="4" key="1">
    <citation type="journal article" date="2011" name="ISME J.">
        <title>The endosymbionts of the deep-sea tubeworms Riftia pachyptila and Tevnia jerichonana share an identical physiology as revealed by proteogenomic analyses.</title>
        <authorList>
            <person name="Gardebrecht A."/>
            <person name="Markert S."/>
            <person name="Felbeck H."/>
            <person name="Thuermer A."/>
            <person name="Albrecht D."/>
            <person name="Wollherr A."/>
            <person name="Kabisch J."/>
            <person name="Lehmann R."/>
            <person name="Daniel R."/>
            <person name="Liesegang H."/>
            <person name="Hecker M."/>
            <person name="Sievert S.M."/>
            <person name="Schweder T."/>
        </authorList>
    </citation>
    <scope>NUCLEOTIDE SEQUENCE [LARGE SCALE GENOMIC DNA]</scope>
</reference>
<dbReference type="InterPro" id="IPR026037">
    <property type="entry name" value="PgpA"/>
</dbReference>
<sequence length="166" mass="18298">MHPMSEANRPARPDLRRPHHLIAFGFGSGLAPFAPGTFGTLLAIPIYLLLQSQPLPAYLTILLGLFLIGIPICGRTSDDLGVHDHGGIVWDEVVGYLVTMSLAPPGWLWLVLGFLLFRLFDILKPWPIRWIDRRVSGGFGIMFDDLLAGLFALVVMQAIELTGVIQ</sequence>
<comment type="pathway">
    <text evidence="1">Phospholipid metabolism; phosphatidylglycerol biosynthesis; phosphatidylglycerol from CDP-diacylglycerol: step 2/2.</text>
</comment>
<dbReference type="GO" id="GO:0005886">
    <property type="term" value="C:plasma membrane"/>
    <property type="evidence" value="ECO:0007669"/>
    <property type="project" value="UniProtKB-SubCell"/>
</dbReference>
<dbReference type="EC" id="3.1.3.27" evidence="1"/>
<feature type="transmembrane region" description="Helical" evidence="2">
    <location>
        <begin position="21"/>
        <end position="49"/>
    </location>
</feature>
<feature type="transmembrane region" description="Helical" evidence="2">
    <location>
        <begin position="137"/>
        <end position="159"/>
    </location>
</feature>
<dbReference type="InterPro" id="IPR007686">
    <property type="entry name" value="YutG/PgpA"/>
</dbReference>
<dbReference type="AlphaFoldDB" id="G2DBX4"/>
<dbReference type="PIRSF" id="PIRSF006162">
    <property type="entry name" value="PgpA"/>
    <property type="match status" value="1"/>
</dbReference>
<evidence type="ECO:0000259" key="3">
    <source>
        <dbReference type="Pfam" id="PF04608"/>
    </source>
</evidence>
<accession>G2DBX4</accession>
<evidence type="ECO:0000256" key="1">
    <source>
        <dbReference type="PIRNR" id="PIRNR006162"/>
    </source>
</evidence>
<feature type="domain" description="YutG/PgpA" evidence="3">
    <location>
        <begin position="22"/>
        <end position="159"/>
    </location>
</feature>
<evidence type="ECO:0000313" key="5">
    <source>
        <dbReference type="Proteomes" id="UP000004491"/>
    </source>
</evidence>
<feature type="transmembrane region" description="Helical" evidence="2">
    <location>
        <begin position="93"/>
        <end position="117"/>
    </location>
</feature>
<keyword evidence="1" id="KW-0479">Metal-binding</keyword>
<dbReference type="Proteomes" id="UP000004491">
    <property type="component" value="Unassembled WGS sequence"/>
</dbReference>
<keyword evidence="2" id="KW-1133">Transmembrane helix</keyword>
<comment type="subcellular location">
    <subcellularLocation>
        <location evidence="1">Cell inner membrane</location>
        <topology evidence="1">Multi-pass membrane protein</topology>
    </subcellularLocation>
</comment>
<dbReference type="Pfam" id="PF04608">
    <property type="entry name" value="PgpA"/>
    <property type="match status" value="1"/>
</dbReference>
<proteinExistence type="predicted"/>
<protein>
    <recommendedName>
        <fullName evidence="1">Phosphatidylglycerophosphatase A</fullName>
        <ecNumber evidence="1">3.1.3.27</ecNumber>
    </recommendedName>
    <alternativeName>
        <fullName evidence="1">Phosphatidylglycerolphosphate phosphatase A</fullName>
    </alternativeName>
</protein>
<comment type="function">
    <text evidence="1">Lipid phosphatase which dephosphorylates phosphatidylglycerophosphate (PGP) to phosphatidylglycerol (PG).</text>
</comment>
<keyword evidence="1" id="KW-1208">Phospholipid metabolism</keyword>
<evidence type="ECO:0000256" key="2">
    <source>
        <dbReference type="SAM" id="Phobius"/>
    </source>
</evidence>
<keyword evidence="1 2" id="KW-0472">Membrane</keyword>
<keyword evidence="1" id="KW-1003">Cell membrane</keyword>
<gene>
    <name evidence="4" type="primary">pgpA</name>
    <name evidence="4" type="ORF">Rifp1Sym_aw00110</name>
</gene>
<keyword evidence="1" id="KW-0595">Phospholipid degradation</keyword>
<dbReference type="PANTHER" id="PTHR36305:SF1">
    <property type="entry name" value="PHOSPHATIDYLGLYCEROPHOSPHATASE A"/>
    <property type="match status" value="1"/>
</dbReference>
<keyword evidence="1 2" id="KW-0812">Transmembrane</keyword>
<name>G2DBX4_9GAMM</name>
<dbReference type="GO" id="GO:0009395">
    <property type="term" value="P:phospholipid catabolic process"/>
    <property type="evidence" value="ECO:0007669"/>
    <property type="project" value="UniProtKB-KW"/>
</dbReference>
<keyword evidence="1" id="KW-0997">Cell inner membrane</keyword>
<dbReference type="GO" id="GO:0008962">
    <property type="term" value="F:phosphatidylglycerophosphatase activity"/>
    <property type="evidence" value="ECO:0007669"/>
    <property type="project" value="UniProtKB-EC"/>
</dbReference>
<dbReference type="EMBL" id="AFOC01000024">
    <property type="protein sequence ID" value="EGV51863.1"/>
    <property type="molecule type" value="Genomic_DNA"/>
</dbReference>
<keyword evidence="1" id="KW-0460">Magnesium</keyword>
<dbReference type="GO" id="GO:0006655">
    <property type="term" value="P:phosphatidylglycerol biosynthetic process"/>
    <property type="evidence" value="ECO:0007669"/>
    <property type="project" value="UniProtKB-UniPathway"/>
</dbReference>
<dbReference type="InterPro" id="IPR036681">
    <property type="entry name" value="PgpA-like_sf"/>
</dbReference>
<dbReference type="UniPathway" id="UPA00084">
    <property type="reaction ID" value="UER00504"/>
</dbReference>
<keyword evidence="1 4" id="KW-0378">Hydrolase</keyword>
<comment type="cofactor">
    <cofactor evidence="1">
        <name>Mg(2+)</name>
        <dbReference type="ChEBI" id="CHEBI:18420"/>
    </cofactor>
</comment>
<comment type="caution">
    <text evidence="4">The sequence shown here is derived from an EMBL/GenBank/DDBJ whole genome shotgun (WGS) entry which is preliminary data.</text>
</comment>
<keyword evidence="1" id="KW-0442">Lipid degradation</keyword>
<dbReference type="CDD" id="cd06971">
    <property type="entry name" value="PgpA"/>
    <property type="match status" value="1"/>
</dbReference>
<dbReference type="GO" id="GO:0046872">
    <property type="term" value="F:metal ion binding"/>
    <property type="evidence" value="ECO:0007669"/>
    <property type="project" value="UniProtKB-KW"/>
</dbReference>
<evidence type="ECO:0000313" key="4">
    <source>
        <dbReference type="EMBL" id="EGV51863.1"/>
    </source>
</evidence>
<dbReference type="PANTHER" id="PTHR36305">
    <property type="entry name" value="PHOSPHATIDYLGLYCEROPHOSPHATASE A"/>
    <property type="match status" value="1"/>
</dbReference>
<comment type="catalytic activity">
    <reaction evidence="1">
        <text>a 1,2-diacyl-sn-glycero-3-phospho-(1'-sn-glycero-3'-phosphate) + H2O = a 1,2-diacyl-sn-glycero-3-phospho-(1'-sn-glycerol) + phosphate</text>
        <dbReference type="Rhea" id="RHEA:33751"/>
        <dbReference type="ChEBI" id="CHEBI:15377"/>
        <dbReference type="ChEBI" id="CHEBI:43474"/>
        <dbReference type="ChEBI" id="CHEBI:60110"/>
        <dbReference type="ChEBI" id="CHEBI:64716"/>
        <dbReference type="EC" id="3.1.3.27"/>
    </reaction>
</comment>
<dbReference type="SUPFAM" id="SSF101307">
    <property type="entry name" value="YutG-like"/>
    <property type="match status" value="1"/>
</dbReference>
<dbReference type="PATRIC" id="fig|1048808.3.peg.1099"/>
<keyword evidence="5" id="KW-1185">Reference proteome</keyword>